<reference evidence="1" key="2">
    <citation type="submission" date="2020-09" db="EMBL/GenBank/DDBJ databases">
        <authorList>
            <person name="Sun Q."/>
            <person name="Zhou Y."/>
        </authorList>
    </citation>
    <scope>NUCLEOTIDE SEQUENCE</scope>
    <source>
        <strain evidence="1">CGMCC 1.12777</strain>
    </source>
</reference>
<gene>
    <name evidence="1" type="ORF">GCM10007096_16780</name>
</gene>
<dbReference type="Proteomes" id="UP000656813">
    <property type="component" value="Unassembled WGS sequence"/>
</dbReference>
<dbReference type="RefSeq" id="WP_188496956.1">
    <property type="nucleotide sequence ID" value="NZ_BMFV01000010.1"/>
</dbReference>
<sequence>MIYSCLEDIELALEAIIDDTQEPPIIEALSEEEQLSTRCEYCQEPAQYLVTNMNSDT</sequence>
<protein>
    <recommendedName>
        <fullName evidence="3">CxxH/CxxC protein</fullName>
    </recommendedName>
</protein>
<organism evidence="1 2">
    <name type="scientific">Pullulanibacillus pueri</name>
    <dbReference type="NCBI Taxonomy" id="1437324"/>
    <lineage>
        <taxon>Bacteria</taxon>
        <taxon>Bacillati</taxon>
        <taxon>Bacillota</taxon>
        <taxon>Bacilli</taxon>
        <taxon>Bacillales</taxon>
        <taxon>Sporolactobacillaceae</taxon>
        <taxon>Pullulanibacillus</taxon>
    </lineage>
</organism>
<evidence type="ECO:0008006" key="3">
    <source>
        <dbReference type="Google" id="ProtNLM"/>
    </source>
</evidence>
<name>A0A8J2ZV02_9BACL</name>
<dbReference type="InterPro" id="IPR025626">
    <property type="entry name" value="YyzF"/>
</dbReference>
<comment type="caution">
    <text evidence="1">The sequence shown here is derived from an EMBL/GenBank/DDBJ whole genome shotgun (WGS) entry which is preliminary data.</text>
</comment>
<dbReference type="AlphaFoldDB" id="A0A8J2ZV02"/>
<keyword evidence="2" id="KW-1185">Reference proteome</keyword>
<evidence type="ECO:0000313" key="2">
    <source>
        <dbReference type="Proteomes" id="UP000656813"/>
    </source>
</evidence>
<dbReference type="Pfam" id="PF14116">
    <property type="entry name" value="YyzF"/>
    <property type="match status" value="1"/>
</dbReference>
<accession>A0A8J2ZV02</accession>
<evidence type="ECO:0000313" key="1">
    <source>
        <dbReference type="EMBL" id="GGH80414.1"/>
    </source>
</evidence>
<proteinExistence type="predicted"/>
<dbReference type="NCBIfam" id="TIGR04129">
    <property type="entry name" value="CxxH_BA5709"/>
    <property type="match status" value="1"/>
</dbReference>
<dbReference type="EMBL" id="BMFV01000010">
    <property type="protein sequence ID" value="GGH80414.1"/>
    <property type="molecule type" value="Genomic_DNA"/>
</dbReference>
<reference evidence="1" key="1">
    <citation type="journal article" date="2014" name="Int. J. Syst. Evol. Microbiol.">
        <title>Complete genome sequence of Corynebacterium casei LMG S-19264T (=DSM 44701T), isolated from a smear-ripened cheese.</title>
        <authorList>
            <consortium name="US DOE Joint Genome Institute (JGI-PGF)"/>
            <person name="Walter F."/>
            <person name="Albersmeier A."/>
            <person name="Kalinowski J."/>
            <person name="Ruckert C."/>
        </authorList>
    </citation>
    <scope>NUCLEOTIDE SEQUENCE</scope>
    <source>
        <strain evidence="1">CGMCC 1.12777</strain>
    </source>
</reference>